<dbReference type="KEGG" id="bvv:BHK69_11945"/>
<dbReference type="AlphaFoldDB" id="A0A1D7U138"/>
<keyword evidence="1" id="KW-1133">Transmembrane helix</keyword>
<evidence type="ECO:0000313" key="4">
    <source>
        <dbReference type="Proteomes" id="UP000094969"/>
    </source>
</evidence>
<feature type="transmembrane region" description="Helical" evidence="1">
    <location>
        <begin position="92"/>
        <end position="110"/>
    </location>
</feature>
<dbReference type="EMBL" id="CP017147">
    <property type="protein sequence ID" value="AOO81079.1"/>
    <property type="molecule type" value="Genomic_DNA"/>
</dbReference>
<keyword evidence="4" id="KW-1185">Reference proteome</keyword>
<sequence length="408" mass="45878">MTGVPKIAARPAPALTLPLAFETQLTLADVTEASLLANAPLIRPNRRRLLTIGLPSLWFFAILGAFAGWRPARSPLSLAQLGDFLTIFIGDMPFYLLLVISAGVVLWWLIHPWRMRRLMQKALRAAGFETPILLRYVIAADGLTTREPQRESFTPWRHISRLDEGRDHLFFVLPSQEETVALPKRAIPAGQIDTLRSWLEQWIGAPQVLPEPPAPPQEALSFEVVMEPRDWAAHVAWYQDLPALRRARRWGIVRNWLLASLAVPVLTIAAWALDTERLPVSLALPIFWDLFPSFFWKPALAFGVLAALRLAFDRPLMRWFAGHSGAMLNKSTSKTPNRFVVDDSGILTVKGAATTFVKWPGVIGLERLPEHWLMRISRGSTLIVPRRALDPAQAERLEALCSHHIQQA</sequence>
<organism evidence="3 4">
    <name type="scientific">Bosea vaviloviae</name>
    <dbReference type="NCBI Taxonomy" id="1526658"/>
    <lineage>
        <taxon>Bacteria</taxon>
        <taxon>Pseudomonadati</taxon>
        <taxon>Pseudomonadota</taxon>
        <taxon>Alphaproteobacteria</taxon>
        <taxon>Hyphomicrobiales</taxon>
        <taxon>Boseaceae</taxon>
        <taxon>Bosea</taxon>
    </lineage>
</organism>
<dbReference type="Pfam" id="PF14317">
    <property type="entry name" value="YcxB"/>
    <property type="match status" value="2"/>
</dbReference>
<feature type="domain" description="YcxB-like C-terminal" evidence="2">
    <location>
        <begin position="140"/>
        <end position="199"/>
    </location>
</feature>
<evidence type="ECO:0000313" key="3">
    <source>
        <dbReference type="EMBL" id="AOO81079.1"/>
    </source>
</evidence>
<keyword evidence="1" id="KW-0812">Transmembrane</keyword>
<keyword evidence="1" id="KW-0472">Membrane</keyword>
<feature type="domain" description="YcxB-like C-terminal" evidence="2">
    <location>
        <begin position="342"/>
        <end position="400"/>
    </location>
</feature>
<dbReference type="STRING" id="1526658.BHK69_11945"/>
<protein>
    <recommendedName>
        <fullName evidence="2">YcxB-like C-terminal domain-containing protein</fullName>
    </recommendedName>
</protein>
<name>A0A1D7U138_9HYPH</name>
<proteinExistence type="predicted"/>
<accession>A0A1D7U138</accession>
<dbReference type="RefSeq" id="WP_069690294.1">
    <property type="nucleotide sequence ID" value="NZ_CP017147.1"/>
</dbReference>
<feature type="transmembrane region" description="Helical" evidence="1">
    <location>
        <begin position="49"/>
        <end position="72"/>
    </location>
</feature>
<feature type="transmembrane region" description="Helical" evidence="1">
    <location>
        <begin position="255"/>
        <end position="273"/>
    </location>
</feature>
<evidence type="ECO:0000259" key="2">
    <source>
        <dbReference type="Pfam" id="PF14317"/>
    </source>
</evidence>
<dbReference type="InterPro" id="IPR025588">
    <property type="entry name" value="YcxB-like_C"/>
</dbReference>
<gene>
    <name evidence="3" type="ORF">BHK69_11945</name>
</gene>
<reference evidence="3 4" key="1">
    <citation type="journal article" date="2015" name="Antonie Van Leeuwenhoek">
        <title>Bosea vaviloviae sp. nov., a new species of slow-growing rhizobia isolated from nodules of the relict species Vavilovia formosa (Stev.) Fed.</title>
        <authorList>
            <person name="Safronova V.I."/>
            <person name="Kuznetsova I.G."/>
            <person name="Sazanova A.L."/>
            <person name="Kimeklis A.K."/>
            <person name="Belimov A.A."/>
            <person name="Andronov E.E."/>
            <person name="Pinaev A.G."/>
            <person name="Chizhevskaya E.P."/>
            <person name="Pukhaev A.R."/>
            <person name="Popov K.P."/>
            <person name="Willems A."/>
            <person name="Tikhonovich I.A."/>
        </authorList>
    </citation>
    <scope>NUCLEOTIDE SEQUENCE [LARGE SCALE GENOMIC DNA]</scope>
    <source>
        <strain evidence="3 4">Vaf18</strain>
    </source>
</reference>
<dbReference type="Proteomes" id="UP000094969">
    <property type="component" value="Chromosome"/>
</dbReference>
<evidence type="ECO:0000256" key="1">
    <source>
        <dbReference type="SAM" id="Phobius"/>
    </source>
</evidence>
<feature type="transmembrane region" description="Helical" evidence="1">
    <location>
        <begin position="293"/>
        <end position="312"/>
    </location>
</feature>